<proteinExistence type="predicted"/>
<dbReference type="Proteomes" id="UP000257109">
    <property type="component" value="Unassembled WGS sequence"/>
</dbReference>
<feature type="non-terminal residue" evidence="2">
    <location>
        <position position="1"/>
    </location>
</feature>
<sequence>MCKTNFIAYTELIKRGESLKFLHGLNFKYDPIWVQILSKEKLPSLCEVLFAMRGNSNTRSAMAIGKGSTKGSTFEGKPSTKSSCGEYCK</sequence>
<keyword evidence="3" id="KW-1185">Reference proteome</keyword>
<dbReference type="AlphaFoldDB" id="A0A371FDZ4"/>
<comment type="caution">
    <text evidence="2">The sequence shown here is derived from an EMBL/GenBank/DDBJ whole genome shotgun (WGS) entry which is preliminary data.</text>
</comment>
<protein>
    <submittedName>
        <fullName evidence="2">Uncharacterized protein</fullName>
    </submittedName>
</protein>
<accession>A0A371FDZ4</accession>
<reference evidence="2" key="1">
    <citation type="submission" date="2018-05" db="EMBL/GenBank/DDBJ databases">
        <title>Draft genome of Mucuna pruriens seed.</title>
        <authorList>
            <person name="Nnadi N.E."/>
            <person name="Vos R."/>
            <person name="Hasami M.H."/>
            <person name="Devisetty U.K."/>
            <person name="Aguiy J.C."/>
        </authorList>
    </citation>
    <scope>NUCLEOTIDE SEQUENCE [LARGE SCALE GENOMIC DNA]</scope>
    <source>
        <strain evidence="2">JCA_2017</strain>
    </source>
</reference>
<gene>
    <name evidence="2" type="ORF">CR513_43482</name>
</gene>
<evidence type="ECO:0000313" key="3">
    <source>
        <dbReference type="Proteomes" id="UP000257109"/>
    </source>
</evidence>
<dbReference type="EMBL" id="QJKJ01009481">
    <property type="protein sequence ID" value="RDX76518.1"/>
    <property type="molecule type" value="Genomic_DNA"/>
</dbReference>
<dbReference type="OrthoDB" id="1750575at2759"/>
<evidence type="ECO:0000256" key="1">
    <source>
        <dbReference type="SAM" id="MobiDB-lite"/>
    </source>
</evidence>
<evidence type="ECO:0000313" key="2">
    <source>
        <dbReference type="EMBL" id="RDX76518.1"/>
    </source>
</evidence>
<feature type="region of interest" description="Disordered" evidence="1">
    <location>
        <begin position="61"/>
        <end position="89"/>
    </location>
</feature>
<name>A0A371FDZ4_MUCPR</name>
<organism evidence="2 3">
    <name type="scientific">Mucuna pruriens</name>
    <name type="common">Velvet bean</name>
    <name type="synonym">Dolichos pruriens</name>
    <dbReference type="NCBI Taxonomy" id="157652"/>
    <lineage>
        <taxon>Eukaryota</taxon>
        <taxon>Viridiplantae</taxon>
        <taxon>Streptophyta</taxon>
        <taxon>Embryophyta</taxon>
        <taxon>Tracheophyta</taxon>
        <taxon>Spermatophyta</taxon>
        <taxon>Magnoliopsida</taxon>
        <taxon>eudicotyledons</taxon>
        <taxon>Gunneridae</taxon>
        <taxon>Pentapetalae</taxon>
        <taxon>rosids</taxon>
        <taxon>fabids</taxon>
        <taxon>Fabales</taxon>
        <taxon>Fabaceae</taxon>
        <taxon>Papilionoideae</taxon>
        <taxon>50 kb inversion clade</taxon>
        <taxon>NPAAA clade</taxon>
        <taxon>indigoferoid/millettioid clade</taxon>
        <taxon>Phaseoleae</taxon>
        <taxon>Mucuna</taxon>
    </lineage>
</organism>